<evidence type="ECO:0000313" key="2">
    <source>
        <dbReference type="EMBL" id="EMP24672.1"/>
    </source>
</evidence>
<evidence type="ECO:0000256" key="1">
    <source>
        <dbReference type="SAM" id="MobiDB-lite"/>
    </source>
</evidence>
<accession>M7B8V2</accession>
<feature type="region of interest" description="Disordered" evidence="1">
    <location>
        <begin position="106"/>
        <end position="148"/>
    </location>
</feature>
<reference evidence="3" key="1">
    <citation type="journal article" date="2013" name="Nat. Genet.">
        <title>The draft genomes of soft-shell turtle and green sea turtle yield insights into the development and evolution of the turtle-specific body plan.</title>
        <authorList>
            <person name="Wang Z."/>
            <person name="Pascual-Anaya J."/>
            <person name="Zadissa A."/>
            <person name="Li W."/>
            <person name="Niimura Y."/>
            <person name="Huang Z."/>
            <person name="Li C."/>
            <person name="White S."/>
            <person name="Xiong Z."/>
            <person name="Fang D."/>
            <person name="Wang B."/>
            <person name="Ming Y."/>
            <person name="Chen Y."/>
            <person name="Zheng Y."/>
            <person name="Kuraku S."/>
            <person name="Pignatelli M."/>
            <person name="Herrero J."/>
            <person name="Beal K."/>
            <person name="Nozawa M."/>
            <person name="Li Q."/>
            <person name="Wang J."/>
            <person name="Zhang H."/>
            <person name="Yu L."/>
            <person name="Shigenobu S."/>
            <person name="Wang J."/>
            <person name="Liu J."/>
            <person name="Flicek P."/>
            <person name="Searle S."/>
            <person name="Wang J."/>
            <person name="Kuratani S."/>
            <person name="Yin Y."/>
            <person name="Aken B."/>
            <person name="Zhang G."/>
            <person name="Irie N."/>
        </authorList>
    </citation>
    <scope>NUCLEOTIDE SEQUENCE [LARGE SCALE GENOMIC DNA]</scope>
</reference>
<organism evidence="2 3">
    <name type="scientific">Chelonia mydas</name>
    <name type="common">Green sea-turtle</name>
    <name type="synonym">Chelonia agassizi</name>
    <dbReference type="NCBI Taxonomy" id="8469"/>
    <lineage>
        <taxon>Eukaryota</taxon>
        <taxon>Metazoa</taxon>
        <taxon>Chordata</taxon>
        <taxon>Craniata</taxon>
        <taxon>Vertebrata</taxon>
        <taxon>Euteleostomi</taxon>
        <taxon>Archelosauria</taxon>
        <taxon>Testudinata</taxon>
        <taxon>Testudines</taxon>
        <taxon>Cryptodira</taxon>
        <taxon>Durocryptodira</taxon>
        <taxon>Americhelydia</taxon>
        <taxon>Chelonioidea</taxon>
        <taxon>Cheloniidae</taxon>
        <taxon>Chelonia</taxon>
    </lineage>
</organism>
<sequence length="148" mass="16216">MLWAAEQRAPGAVQPGPVLCAAQRSSLSWCSRTANHQSSRQRGWLRTAQIKGEVTGKRHQIFTLVQHPLNEVWQSSDLVPCCCWGVGSGHEGFPCPTRVPSDRGSRLLPNSSEFFPGPPSWSGPLSMGPVGPVANPPLQDYTEEERTR</sequence>
<dbReference type="EMBL" id="KB598657">
    <property type="protein sequence ID" value="EMP24672.1"/>
    <property type="molecule type" value="Genomic_DNA"/>
</dbReference>
<gene>
    <name evidence="2" type="ORF">UY3_18219</name>
</gene>
<dbReference type="AlphaFoldDB" id="M7B8V2"/>
<dbReference type="Proteomes" id="UP000031443">
    <property type="component" value="Unassembled WGS sequence"/>
</dbReference>
<proteinExistence type="predicted"/>
<keyword evidence="3" id="KW-1185">Reference proteome</keyword>
<protein>
    <submittedName>
        <fullName evidence="2">Uncharacterized protein</fullName>
    </submittedName>
</protein>
<evidence type="ECO:0000313" key="3">
    <source>
        <dbReference type="Proteomes" id="UP000031443"/>
    </source>
</evidence>
<name>M7B8V2_CHEMY</name>